<protein>
    <submittedName>
        <fullName evidence="1">Uncharacterized protein</fullName>
    </submittedName>
</protein>
<gene>
    <name evidence="1" type="ORF">LCGC14_1759090</name>
</gene>
<evidence type="ECO:0000313" key="1">
    <source>
        <dbReference type="EMBL" id="KKM04953.1"/>
    </source>
</evidence>
<proteinExistence type="predicted"/>
<reference evidence="1" key="1">
    <citation type="journal article" date="2015" name="Nature">
        <title>Complex archaea that bridge the gap between prokaryotes and eukaryotes.</title>
        <authorList>
            <person name="Spang A."/>
            <person name="Saw J.H."/>
            <person name="Jorgensen S.L."/>
            <person name="Zaremba-Niedzwiedzka K."/>
            <person name="Martijn J."/>
            <person name="Lind A.E."/>
            <person name="van Eijk R."/>
            <person name="Schleper C."/>
            <person name="Guy L."/>
            <person name="Ettema T.J."/>
        </authorList>
    </citation>
    <scope>NUCLEOTIDE SEQUENCE</scope>
</reference>
<dbReference type="EMBL" id="LAZR01016335">
    <property type="protein sequence ID" value="KKM04953.1"/>
    <property type="molecule type" value="Genomic_DNA"/>
</dbReference>
<organism evidence="1">
    <name type="scientific">marine sediment metagenome</name>
    <dbReference type="NCBI Taxonomy" id="412755"/>
    <lineage>
        <taxon>unclassified sequences</taxon>
        <taxon>metagenomes</taxon>
        <taxon>ecological metagenomes</taxon>
    </lineage>
</organism>
<sequence length="87" mass="9855">MKKLILVVLLSLAFTIPCMAITPEQLEQAEETLRQMDGKISVLRGYVQQAYNGVVEGITLTIEQKQELKSKYIAEKSELVNLYNQLP</sequence>
<dbReference type="AlphaFoldDB" id="A0A0F9K191"/>
<comment type="caution">
    <text evidence="1">The sequence shown here is derived from an EMBL/GenBank/DDBJ whole genome shotgun (WGS) entry which is preliminary data.</text>
</comment>
<name>A0A0F9K191_9ZZZZ</name>
<accession>A0A0F9K191</accession>